<evidence type="ECO:0000313" key="1">
    <source>
        <dbReference type="EMBL" id="KKY32482.1"/>
    </source>
</evidence>
<organism evidence="1 2">
    <name type="scientific">Diaporthe ampelina</name>
    <dbReference type="NCBI Taxonomy" id="1214573"/>
    <lineage>
        <taxon>Eukaryota</taxon>
        <taxon>Fungi</taxon>
        <taxon>Dikarya</taxon>
        <taxon>Ascomycota</taxon>
        <taxon>Pezizomycotina</taxon>
        <taxon>Sordariomycetes</taxon>
        <taxon>Sordariomycetidae</taxon>
        <taxon>Diaporthales</taxon>
        <taxon>Diaporthaceae</taxon>
        <taxon>Diaporthe</taxon>
    </lineage>
</organism>
<dbReference type="STRING" id="1214573.A0A0G2FD00"/>
<reference evidence="1 2" key="2">
    <citation type="submission" date="2015-05" db="EMBL/GenBank/DDBJ databases">
        <authorList>
            <person name="Morales-Cruz A."/>
            <person name="Amrine K.C."/>
            <person name="Cantu D."/>
        </authorList>
    </citation>
    <scope>NUCLEOTIDE SEQUENCE [LARGE SCALE GENOMIC DNA]</scope>
    <source>
        <strain evidence="1">DA912</strain>
    </source>
</reference>
<comment type="caution">
    <text evidence="1">The sequence shown here is derived from an EMBL/GenBank/DDBJ whole genome shotgun (WGS) entry which is preliminary data.</text>
</comment>
<gene>
    <name evidence="1" type="ORF">UCDDA912_g07554</name>
</gene>
<dbReference type="Proteomes" id="UP000034680">
    <property type="component" value="Unassembled WGS sequence"/>
</dbReference>
<evidence type="ECO:0000313" key="2">
    <source>
        <dbReference type="Proteomes" id="UP000034680"/>
    </source>
</evidence>
<keyword evidence="2" id="KW-1185">Reference proteome</keyword>
<name>A0A0G2FD00_9PEZI</name>
<reference evidence="1 2" key="1">
    <citation type="submission" date="2015-05" db="EMBL/GenBank/DDBJ databases">
        <title>Distinctive expansion of gene families associated with plant cell wall degradation and secondary metabolism in the genomes of grapevine trunk pathogens.</title>
        <authorList>
            <person name="Lawrence D.P."/>
            <person name="Travadon R."/>
            <person name="Rolshausen P.E."/>
            <person name="Baumgartner K."/>
        </authorList>
    </citation>
    <scope>NUCLEOTIDE SEQUENCE [LARGE SCALE GENOMIC DNA]</scope>
    <source>
        <strain evidence="1">DA912</strain>
    </source>
</reference>
<sequence length="241" mass="25973">MGRLWAKMPVKLTLHLAQRNSHEEHVKNLTDKIASKVVLENIFALTQRLIDVYPDAISAALPPDTGPPPACDIQDCTHSLELPPPPGLNEIEKQIAGQDKAPKADLTLASVLASCHARLLDLLDCFFLLVTSCLRLTVASPDGRDPEFSGPEMRVGSFVPPKAAAISMQICLLKHLMVGLSGRLASLGAAVSSRAGGLDGDGDGMQAQIVILQHQMLTKRHSSCLGHVSTIEDFLMRFDTN</sequence>
<dbReference type="AlphaFoldDB" id="A0A0G2FD00"/>
<dbReference type="OrthoDB" id="2574141at2759"/>
<dbReference type="EMBL" id="LCUC01000303">
    <property type="protein sequence ID" value="KKY32482.1"/>
    <property type="molecule type" value="Genomic_DNA"/>
</dbReference>
<proteinExistence type="predicted"/>
<protein>
    <submittedName>
        <fullName evidence="1">Putative transcription factor aceii</fullName>
    </submittedName>
</protein>
<accession>A0A0G2FD00</accession>